<proteinExistence type="predicted"/>
<evidence type="ECO:0000313" key="1">
    <source>
        <dbReference type="EMBL" id="KKT64100.1"/>
    </source>
</evidence>
<dbReference type="STRING" id="1618646.UW57_C0003G0094"/>
<name>A0A0G1IYK7_9BACT</name>
<protein>
    <submittedName>
        <fullName evidence="1">Uncharacterized protein</fullName>
    </submittedName>
</protein>
<sequence length="85" mass="9703">MIKGKGEIRDSERFWKTGQGILHKEEFKECPKDCTEEAHCVNFNWRHFLSDDDVADGKIFSFTAHPKGGGCADQAKSIRQVYIGR</sequence>
<accession>A0A0G1IYK7</accession>
<evidence type="ECO:0000313" key="2">
    <source>
        <dbReference type="Proteomes" id="UP000034652"/>
    </source>
</evidence>
<dbReference type="Proteomes" id="UP000034652">
    <property type="component" value="Unassembled WGS sequence"/>
</dbReference>
<organism evidence="1 2">
    <name type="scientific">Candidatus Giovannonibacteria bacterium GW2011_GWA1_44_29</name>
    <dbReference type="NCBI Taxonomy" id="1618646"/>
    <lineage>
        <taxon>Bacteria</taxon>
        <taxon>Candidatus Giovannoniibacteriota</taxon>
    </lineage>
</organism>
<comment type="caution">
    <text evidence="1">The sequence shown here is derived from an EMBL/GenBank/DDBJ whole genome shotgun (WGS) entry which is preliminary data.</text>
</comment>
<reference evidence="1 2" key="1">
    <citation type="journal article" date="2015" name="Nature">
        <title>rRNA introns, odd ribosomes, and small enigmatic genomes across a large radiation of phyla.</title>
        <authorList>
            <person name="Brown C.T."/>
            <person name="Hug L.A."/>
            <person name="Thomas B.C."/>
            <person name="Sharon I."/>
            <person name="Castelle C.J."/>
            <person name="Singh A."/>
            <person name="Wilkins M.J."/>
            <person name="Williams K.H."/>
            <person name="Banfield J.F."/>
        </authorList>
    </citation>
    <scope>NUCLEOTIDE SEQUENCE [LARGE SCALE GENOMIC DNA]</scope>
</reference>
<dbReference type="AlphaFoldDB" id="A0A0G1IYK7"/>
<dbReference type="EMBL" id="LCIV01000003">
    <property type="protein sequence ID" value="KKT64100.1"/>
    <property type="molecule type" value="Genomic_DNA"/>
</dbReference>
<gene>
    <name evidence="1" type="ORF">UW57_C0003G0094</name>
</gene>